<dbReference type="InterPro" id="IPR023159">
    <property type="entry name" value="SO1590-like_sf"/>
</dbReference>
<organism evidence="1 2">
    <name type="scientific">Amycolatopsis rubida</name>
    <dbReference type="NCBI Taxonomy" id="112413"/>
    <lineage>
        <taxon>Bacteria</taxon>
        <taxon>Bacillati</taxon>
        <taxon>Actinomycetota</taxon>
        <taxon>Actinomycetes</taxon>
        <taxon>Pseudonocardiales</taxon>
        <taxon>Pseudonocardiaceae</taxon>
        <taxon>Amycolatopsis</taxon>
    </lineage>
</organism>
<evidence type="ECO:0008006" key="3">
    <source>
        <dbReference type="Google" id="ProtNLM"/>
    </source>
</evidence>
<dbReference type="Proteomes" id="UP000199137">
    <property type="component" value="Unassembled WGS sequence"/>
</dbReference>
<proteinExistence type="predicted"/>
<dbReference type="STRING" id="112413.SAMN05421854_11886"/>
<name>A0A1I6AC68_9PSEU</name>
<dbReference type="Pfam" id="PF11528">
    <property type="entry name" value="DUF3224"/>
    <property type="match status" value="1"/>
</dbReference>
<gene>
    <name evidence="1" type="ORF">SAMN05421854_11886</name>
</gene>
<dbReference type="Gene3D" id="2.40.350.10">
    <property type="entry name" value="SO1590-like"/>
    <property type="match status" value="1"/>
</dbReference>
<dbReference type="AlphaFoldDB" id="A0A1I6AC68"/>
<evidence type="ECO:0000313" key="1">
    <source>
        <dbReference type="EMBL" id="SFQ66318.1"/>
    </source>
</evidence>
<sequence length="138" mass="14452">MGDGVSGMDTFGMTKWEEHVASGEEGGPRVACVHAAMEYSGVIQGAATGDYLLYYPGEGYDGGATTSPGYDRFDGTVDGRRGTFVVRQEWSFDPKSISSKFEVVPGSGTGELAAIGGTGTVHGVLGEPTVSYTFDYTL</sequence>
<reference evidence="1 2" key="1">
    <citation type="submission" date="2016-10" db="EMBL/GenBank/DDBJ databases">
        <authorList>
            <person name="de Groot N.N."/>
        </authorList>
    </citation>
    <scope>NUCLEOTIDE SEQUENCE [LARGE SCALE GENOMIC DNA]</scope>
    <source>
        <strain evidence="1 2">DSM 44637</strain>
    </source>
</reference>
<dbReference type="InterPro" id="IPR021607">
    <property type="entry name" value="DUF3224"/>
</dbReference>
<dbReference type="SUPFAM" id="SSF159238">
    <property type="entry name" value="SO1590-like"/>
    <property type="match status" value="1"/>
</dbReference>
<dbReference type="EMBL" id="FOWC01000018">
    <property type="protein sequence ID" value="SFQ66318.1"/>
    <property type="molecule type" value="Genomic_DNA"/>
</dbReference>
<protein>
    <recommendedName>
        <fullName evidence="3">DUF3224 domain-containing protein</fullName>
    </recommendedName>
</protein>
<evidence type="ECO:0000313" key="2">
    <source>
        <dbReference type="Proteomes" id="UP000199137"/>
    </source>
</evidence>
<accession>A0A1I6AC68</accession>